<evidence type="ECO:0000313" key="4">
    <source>
        <dbReference type="Proteomes" id="UP000504636"/>
    </source>
</evidence>
<dbReference type="AlphaFoldDB" id="A0A6A6Y478"/>
<feature type="compositionally biased region" description="Acidic residues" evidence="2">
    <location>
        <begin position="413"/>
        <end position="427"/>
    </location>
</feature>
<name>A0A6A6Y478_9PEZI</name>
<reference evidence="5" key="3">
    <citation type="submission" date="2025-04" db="UniProtKB">
        <authorList>
            <consortium name="RefSeq"/>
        </authorList>
    </citation>
    <scope>IDENTIFICATION</scope>
    <source>
        <strain evidence="5">CBS 304.34</strain>
    </source>
</reference>
<evidence type="ECO:0000256" key="2">
    <source>
        <dbReference type="SAM" id="MobiDB-lite"/>
    </source>
</evidence>
<feature type="compositionally biased region" description="Polar residues" evidence="2">
    <location>
        <begin position="741"/>
        <end position="750"/>
    </location>
</feature>
<feature type="compositionally biased region" description="Basic and acidic residues" evidence="2">
    <location>
        <begin position="779"/>
        <end position="812"/>
    </location>
</feature>
<feature type="compositionally biased region" description="Basic and acidic residues" evidence="2">
    <location>
        <begin position="313"/>
        <end position="323"/>
    </location>
</feature>
<protein>
    <submittedName>
        <fullName evidence="3 5">Uncharacterized protein</fullName>
    </submittedName>
</protein>
<feature type="compositionally biased region" description="Low complexity" evidence="2">
    <location>
        <begin position="326"/>
        <end position="348"/>
    </location>
</feature>
<gene>
    <name evidence="3 5" type="ORF">BDZ99DRAFT_546825</name>
</gene>
<dbReference type="EMBL" id="MU003717">
    <property type="protein sequence ID" value="KAF2803592.1"/>
    <property type="molecule type" value="Genomic_DNA"/>
</dbReference>
<evidence type="ECO:0000256" key="1">
    <source>
        <dbReference type="SAM" id="Coils"/>
    </source>
</evidence>
<feature type="region of interest" description="Disordered" evidence="2">
    <location>
        <begin position="538"/>
        <end position="812"/>
    </location>
</feature>
<feature type="compositionally biased region" description="Low complexity" evidence="2">
    <location>
        <begin position="24"/>
        <end position="49"/>
    </location>
</feature>
<dbReference type="OrthoDB" id="10564334at2759"/>
<dbReference type="RefSeq" id="XP_033570556.1">
    <property type="nucleotide sequence ID" value="XM_033726887.1"/>
</dbReference>
<feature type="coiled-coil region" evidence="1">
    <location>
        <begin position="104"/>
        <end position="166"/>
    </location>
</feature>
<feature type="compositionally biased region" description="Low complexity" evidence="2">
    <location>
        <begin position="769"/>
        <end position="778"/>
    </location>
</feature>
<feature type="compositionally biased region" description="Polar residues" evidence="2">
    <location>
        <begin position="224"/>
        <end position="241"/>
    </location>
</feature>
<feature type="compositionally biased region" description="Basic and acidic residues" evidence="2">
    <location>
        <begin position="569"/>
        <end position="605"/>
    </location>
</feature>
<keyword evidence="1" id="KW-0175">Coiled coil</keyword>
<accession>A0A6A6Y478</accession>
<feature type="region of interest" description="Disordered" evidence="2">
    <location>
        <begin position="176"/>
        <end position="391"/>
    </location>
</feature>
<feature type="compositionally biased region" description="Basic and acidic residues" evidence="2">
    <location>
        <begin position="538"/>
        <end position="562"/>
    </location>
</feature>
<feature type="compositionally biased region" description="Basic and acidic residues" evidence="2">
    <location>
        <begin position="296"/>
        <end position="305"/>
    </location>
</feature>
<feature type="compositionally biased region" description="Basic and acidic residues" evidence="2">
    <location>
        <begin position="382"/>
        <end position="391"/>
    </location>
</feature>
<proteinExistence type="predicted"/>
<keyword evidence="4" id="KW-1185">Reference proteome</keyword>
<dbReference type="GeneID" id="54467780"/>
<feature type="compositionally biased region" description="Low complexity" evidence="2">
    <location>
        <begin position="279"/>
        <end position="289"/>
    </location>
</feature>
<feature type="compositionally biased region" description="Polar residues" evidence="2">
    <location>
        <begin position="250"/>
        <end position="278"/>
    </location>
</feature>
<feature type="region of interest" description="Disordered" evidence="2">
    <location>
        <begin position="1"/>
        <end position="56"/>
    </location>
</feature>
<reference evidence="3 5" key="1">
    <citation type="journal article" date="2020" name="Stud. Mycol.">
        <title>101 Dothideomycetes genomes: a test case for predicting lifestyles and emergence of pathogens.</title>
        <authorList>
            <person name="Haridas S."/>
            <person name="Albert R."/>
            <person name="Binder M."/>
            <person name="Bloem J."/>
            <person name="Labutti K."/>
            <person name="Salamov A."/>
            <person name="Andreopoulos B."/>
            <person name="Baker S."/>
            <person name="Barry K."/>
            <person name="Bills G."/>
            <person name="Bluhm B."/>
            <person name="Cannon C."/>
            <person name="Castanera R."/>
            <person name="Culley D."/>
            <person name="Daum C."/>
            <person name="Ezra D."/>
            <person name="Gonzalez J."/>
            <person name="Henrissat B."/>
            <person name="Kuo A."/>
            <person name="Liang C."/>
            <person name="Lipzen A."/>
            <person name="Lutzoni F."/>
            <person name="Magnuson J."/>
            <person name="Mondo S."/>
            <person name="Nolan M."/>
            <person name="Ohm R."/>
            <person name="Pangilinan J."/>
            <person name="Park H.-J."/>
            <person name="Ramirez L."/>
            <person name="Alfaro M."/>
            <person name="Sun H."/>
            <person name="Tritt A."/>
            <person name="Yoshinaga Y."/>
            <person name="Zwiers L.-H."/>
            <person name="Turgeon B."/>
            <person name="Goodwin S."/>
            <person name="Spatafora J."/>
            <person name="Crous P."/>
            <person name="Grigoriev I."/>
        </authorList>
    </citation>
    <scope>NUCLEOTIDE SEQUENCE</scope>
    <source>
        <strain evidence="3 5">CBS 304.34</strain>
    </source>
</reference>
<reference evidence="5" key="2">
    <citation type="submission" date="2020-04" db="EMBL/GenBank/DDBJ databases">
        <authorList>
            <consortium name="NCBI Genome Project"/>
        </authorList>
    </citation>
    <scope>NUCLEOTIDE SEQUENCE</scope>
    <source>
        <strain evidence="5">CBS 304.34</strain>
    </source>
</reference>
<dbReference type="Proteomes" id="UP000504636">
    <property type="component" value="Unplaced"/>
</dbReference>
<feature type="compositionally biased region" description="Polar residues" evidence="2">
    <location>
        <begin position="457"/>
        <end position="472"/>
    </location>
</feature>
<evidence type="ECO:0000313" key="3">
    <source>
        <dbReference type="EMBL" id="KAF2803592.1"/>
    </source>
</evidence>
<sequence>MDTDMAGMSPHRDAEPPDKPSTMSSYPPSLPTAPAATTAPFGSTPSTSPHDTAPPIDQHMEAQWCFSGTEDDLPLVGRLANGVEDIRRGMNACYSVAYEERTRRKESQARAVSLQSELDQEIAQRIAAEGMIRELEQRNSSLQQELDNAHLENEQLQRQLNEQANIRSPGARLVAKPSVSVPPGLTPRSLQTRGGSSVARRATPRHGSVRPSVAIFHEDAQDAQAKSRSQPTVELTSNNYTAHDPAPGTQRITVASMDQSLGSFPSPNLNPEHNGTQHSSVSSDSAYKSDSGHQAIKLERDDRGMSKCISDFRSFESEDERPKRTNSIPKNNSNPISSSPVLALGSSSQDSTEKPHSPSASSLLNDTPMIEAHPLEQQITEPRQEILEKDATQAPKRIWALRETERLEKSELEESELEEGEVVEDSETLTLGSVPIKPMTELARPPFGGPVVDAPSRTPNSVAKPLQSQSVDSKYDPSTPVVASSPNERPPGCNKWRENVKVRKAQEKENEEYLATLRARNPKAALLKKQDEERLTHLAKLAKEEKERKAEVELKQARKAAREQAANEQADKEQAQKEEAERQQAQKDQAERERVEKKQVKREQTKLPSLTSQPLARRFHAPPAKSQFGLETASAPQENRPDERTRHTARPAPKPSSYKDCGQEILSEKARERHSQHCYSRGRAPPQAEKHHISPPASPTHKKVDSRKPSQVPASITYRKVGAPPRPSGPPPHKKTDSRKPSQFSDSQAYGRNGAPPPPSGLPPPAPPVRSAHPAAVRYWEKQARELAEAEMAEREETKRREDRDMYDKWRR</sequence>
<evidence type="ECO:0000313" key="5">
    <source>
        <dbReference type="RefSeq" id="XP_033570556.1"/>
    </source>
</evidence>
<feature type="compositionally biased region" description="Basic and acidic residues" evidence="2">
    <location>
        <begin position="666"/>
        <end position="675"/>
    </location>
</feature>
<feature type="compositionally biased region" description="Pro residues" evidence="2">
    <location>
        <begin position="755"/>
        <end position="768"/>
    </location>
</feature>
<feature type="region of interest" description="Disordered" evidence="2">
    <location>
        <begin position="406"/>
        <end position="497"/>
    </location>
</feature>
<organism evidence="3">
    <name type="scientific">Mytilinidion resinicola</name>
    <dbReference type="NCBI Taxonomy" id="574789"/>
    <lineage>
        <taxon>Eukaryota</taxon>
        <taxon>Fungi</taxon>
        <taxon>Dikarya</taxon>
        <taxon>Ascomycota</taxon>
        <taxon>Pezizomycotina</taxon>
        <taxon>Dothideomycetes</taxon>
        <taxon>Pleosporomycetidae</taxon>
        <taxon>Mytilinidiales</taxon>
        <taxon>Mytilinidiaceae</taxon>
        <taxon>Mytilinidion</taxon>
    </lineage>
</organism>